<keyword evidence="3" id="KW-0804">Transcription</keyword>
<dbReference type="CDD" id="cd00167">
    <property type="entry name" value="SANT"/>
    <property type="match status" value="1"/>
</dbReference>
<name>A0A5C7IC41_9ROSI</name>
<evidence type="ECO:0000256" key="4">
    <source>
        <dbReference type="ARBA" id="ARBA00023242"/>
    </source>
</evidence>
<dbReference type="GO" id="GO:0003700">
    <property type="term" value="F:DNA-binding transcription factor activity"/>
    <property type="evidence" value="ECO:0007669"/>
    <property type="project" value="InterPro"/>
</dbReference>
<keyword evidence="7" id="KW-1185">Reference proteome</keyword>
<reference evidence="7" key="1">
    <citation type="journal article" date="2019" name="Gigascience">
        <title>De novo genome assembly of the endangered Acer yangbiense, a plant species with extremely small populations endemic to Yunnan Province, China.</title>
        <authorList>
            <person name="Yang J."/>
            <person name="Wariss H.M."/>
            <person name="Tao L."/>
            <person name="Zhang R."/>
            <person name="Yun Q."/>
            <person name="Hollingsworth P."/>
            <person name="Dao Z."/>
            <person name="Luo G."/>
            <person name="Guo H."/>
            <person name="Ma Y."/>
            <person name="Sun W."/>
        </authorList>
    </citation>
    <scope>NUCLEOTIDE SEQUENCE [LARGE SCALE GENOMIC DNA]</scope>
    <source>
        <strain evidence="7">cv. Malutang</strain>
    </source>
</reference>
<evidence type="ECO:0000256" key="2">
    <source>
        <dbReference type="ARBA" id="ARBA00023015"/>
    </source>
</evidence>
<accession>A0A5C7IC41</accession>
<dbReference type="Proteomes" id="UP000323000">
    <property type="component" value="Chromosome 3"/>
</dbReference>
<evidence type="ECO:0000259" key="5">
    <source>
        <dbReference type="SMART" id="SM00717"/>
    </source>
</evidence>
<dbReference type="Gene3D" id="1.10.10.60">
    <property type="entry name" value="Homeodomain-like"/>
    <property type="match status" value="1"/>
</dbReference>
<keyword evidence="2" id="KW-0805">Transcription regulation</keyword>
<evidence type="ECO:0000256" key="1">
    <source>
        <dbReference type="ARBA" id="ARBA00004123"/>
    </source>
</evidence>
<feature type="domain" description="Myb-like" evidence="5">
    <location>
        <begin position="17"/>
        <end position="69"/>
    </location>
</feature>
<dbReference type="InterPro" id="IPR009057">
    <property type="entry name" value="Homeodomain-like_sf"/>
</dbReference>
<dbReference type="InterPro" id="IPR044636">
    <property type="entry name" value="RADIALIS-like"/>
</dbReference>
<dbReference type="OrthoDB" id="118550at2759"/>
<evidence type="ECO:0000313" key="7">
    <source>
        <dbReference type="Proteomes" id="UP000323000"/>
    </source>
</evidence>
<comment type="subcellular location">
    <subcellularLocation>
        <location evidence="1">Nucleus</location>
    </subcellularLocation>
</comment>
<dbReference type="GO" id="GO:0005634">
    <property type="term" value="C:nucleus"/>
    <property type="evidence" value="ECO:0007669"/>
    <property type="project" value="UniProtKB-SubCell"/>
</dbReference>
<dbReference type="EMBL" id="VAHF01000003">
    <property type="protein sequence ID" value="TXG66734.1"/>
    <property type="molecule type" value="Genomic_DNA"/>
</dbReference>
<dbReference type="PANTHER" id="PTHR43952:SF75">
    <property type="entry name" value="PROTEIN RADIALIS-LIKE 6"/>
    <property type="match status" value="1"/>
</dbReference>
<gene>
    <name evidence="6" type="ORF">EZV62_008009</name>
</gene>
<comment type="caution">
    <text evidence="6">The sequence shown here is derived from an EMBL/GenBank/DDBJ whole genome shotgun (WGS) entry which is preliminary data.</text>
</comment>
<sequence length="108" mass="12603">MESIISLLSHLDNQRPEQNEWSWEENKVFENALTELDHDSSNLFDHIVLRVPGKTPSQVQKHYNNLIEDVQMIESDLVPLPNYKNDTAVDTSVVVEKRAKYRRRKGIT</sequence>
<proteinExistence type="predicted"/>
<organism evidence="6 7">
    <name type="scientific">Acer yangbiense</name>
    <dbReference type="NCBI Taxonomy" id="1000413"/>
    <lineage>
        <taxon>Eukaryota</taxon>
        <taxon>Viridiplantae</taxon>
        <taxon>Streptophyta</taxon>
        <taxon>Embryophyta</taxon>
        <taxon>Tracheophyta</taxon>
        <taxon>Spermatophyta</taxon>
        <taxon>Magnoliopsida</taxon>
        <taxon>eudicotyledons</taxon>
        <taxon>Gunneridae</taxon>
        <taxon>Pentapetalae</taxon>
        <taxon>rosids</taxon>
        <taxon>malvids</taxon>
        <taxon>Sapindales</taxon>
        <taxon>Sapindaceae</taxon>
        <taxon>Hippocastanoideae</taxon>
        <taxon>Acereae</taxon>
        <taxon>Acer</taxon>
    </lineage>
</organism>
<evidence type="ECO:0000313" key="6">
    <source>
        <dbReference type="EMBL" id="TXG66734.1"/>
    </source>
</evidence>
<keyword evidence="4" id="KW-0539">Nucleus</keyword>
<protein>
    <recommendedName>
        <fullName evidence="5">Myb-like domain-containing protein</fullName>
    </recommendedName>
</protein>
<dbReference type="FunFam" id="1.10.10.60:FF:000154">
    <property type="entry name" value="Transcription factor SRM1"/>
    <property type="match status" value="1"/>
</dbReference>
<evidence type="ECO:0000256" key="3">
    <source>
        <dbReference type="ARBA" id="ARBA00023163"/>
    </source>
</evidence>
<dbReference type="SUPFAM" id="SSF46689">
    <property type="entry name" value="Homeodomain-like"/>
    <property type="match status" value="1"/>
</dbReference>
<dbReference type="InterPro" id="IPR001005">
    <property type="entry name" value="SANT/Myb"/>
</dbReference>
<dbReference type="Pfam" id="PF00249">
    <property type="entry name" value="Myb_DNA-binding"/>
    <property type="match status" value="1"/>
</dbReference>
<dbReference type="PANTHER" id="PTHR43952">
    <property type="entry name" value="MYB FAMILY TRANSCRIPTION FACTOR-RELATED"/>
    <property type="match status" value="1"/>
</dbReference>
<dbReference type="SMART" id="SM00717">
    <property type="entry name" value="SANT"/>
    <property type="match status" value="1"/>
</dbReference>
<dbReference type="AlphaFoldDB" id="A0A5C7IC41"/>